<dbReference type="SUPFAM" id="SSF103473">
    <property type="entry name" value="MFS general substrate transporter"/>
    <property type="match status" value="1"/>
</dbReference>
<protein>
    <submittedName>
        <fullName evidence="9">Putative HC-toxin efflux carrier TOXA</fullName>
    </submittedName>
</protein>
<dbReference type="GO" id="GO:0005886">
    <property type="term" value="C:plasma membrane"/>
    <property type="evidence" value="ECO:0007669"/>
    <property type="project" value="TreeGrafter"/>
</dbReference>
<feature type="compositionally biased region" description="Low complexity" evidence="7">
    <location>
        <begin position="33"/>
        <end position="44"/>
    </location>
</feature>
<evidence type="ECO:0000256" key="4">
    <source>
        <dbReference type="ARBA" id="ARBA00022692"/>
    </source>
</evidence>
<feature type="transmembrane region" description="Helical" evidence="8">
    <location>
        <begin position="117"/>
        <end position="138"/>
    </location>
</feature>
<evidence type="ECO:0000256" key="8">
    <source>
        <dbReference type="SAM" id="Phobius"/>
    </source>
</evidence>
<proteinExistence type="inferred from homology"/>
<comment type="subcellular location">
    <subcellularLocation>
        <location evidence="1">Membrane</location>
        <topology evidence="1">Multi-pass membrane protein</topology>
    </subcellularLocation>
</comment>
<evidence type="ECO:0000256" key="7">
    <source>
        <dbReference type="SAM" id="MobiDB-lite"/>
    </source>
</evidence>
<dbReference type="EMBL" id="LFRF01000041">
    <property type="protein sequence ID" value="KND87111.1"/>
    <property type="molecule type" value="Genomic_DNA"/>
</dbReference>
<comment type="similarity">
    <text evidence="2">Belongs to the major facilitator superfamily. TCR/Tet family.</text>
</comment>
<feature type="transmembrane region" description="Helical" evidence="8">
    <location>
        <begin position="92"/>
        <end position="111"/>
    </location>
</feature>
<evidence type="ECO:0000256" key="5">
    <source>
        <dbReference type="ARBA" id="ARBA00022989"/>
    </source>
</evidence>
<evidence type="ECO:0000313" key="10">
    <source>
        <dbReference type="Proteomes" id="UP000036947"/>
    </source>
</evidence>
<evidence type="ECO:0000256" key="1">
    <source>
        <dbReference type="ARBA" id="ARBA00004141"/>
    </source>
</evidence>
<keyword evidence="5 8" id="KW-1133">Transmembrane helix</keyword>
<dbReference type="Proteomes" id="UP000036947">
    <property type="component" value="Unassembled WGS sequence"/>
</dbReference>
<evidence type="ECO:0000256" key="6">
    <source>
        <dbReference type="ARBA" id="ARBA00023136"/>
    </source>
</evidence>
<dbReference type="PANTHER" id="PTHR23501:SF12">
    <property type="entry name" value="MAJOR FACILITATOR SUPERFAMILY (MFS) PROFILE DOMAIN-CONTAINING PROTEIN-RELATED"/>
    <property type="match status" value="1"/>
</dbReference>
<dbReference type="GO" id="GO:0022857">
    <property type="term" value="F:transmembrane transporter activity"/>
    <property type="evidence" value="ECO:0007669"/>
    <property type="project" value="TreeGrafter"/>
</dbReference>
<feature type="transmembrane region" description="Helical" evidence="8">
    <location>
        <begin position="61"/>
        <end position="80"/>
    </location>
</feature>
<keyword evidence="3" id="KW-0813">Transport</keyword>
<organism evidence="9 10">
    <name type="scientific">Tolypocladium ophioglossoides (strain CBS 100239)</name>
    <name type="common">Snaketongue truffleclub</name>
    <name type="synonym">Elaphocordyceps ophioglossoides</name>
    <dbReference type="NCBI Taxonomy" id="1163406"/>
    <lineage>
        <taxon>Eukaryota</taxon>
        <taxon>Fungi</taxon>
        <taxon>Dikarya</taxon>
        <taxon>Ascomycota</taxon>
        <taxon>Pezizomycotina</taxon>
        <taxon>Sordariomycetes</taxon>
        <taxon>Hypocreomycetidae</taxon>
        <taxon>Hypocreales</taxon>
        <taxon>Ophiocordycipitaceae</taxon>
        <taxon>Tolypocladium</taxon>
    </lineage>
</organism>
<sequence>MTAQAIASNGQAGKVIDDEKRLNSAQSQNGDNSKATSKATSVSSHEAMEEPRRTMSGIKQFFAFSSFLSTVFLFVLDNTICKAYNVFNMKWLFTMCIILFEAGSAICSAAPNMPTLIVGRVIAGVGGCGIYAGALNYVTVLTASHERPLNLAGITCVWGAA</sequence>
<evidence type="ECO:0000313" key="9">
    <source>
        <dbReference type="EMBL" id="KND87111.1"/>
    </source>
</evidence>
<feature type="region of interest" description="Disordered" evidence="7">
    <location>
        <begin position="1"/>
        <end position="51"/>
    </location>
</feature>
<keyword evidence="4 8" id="KW-0812">Transmembrane</keyword>
<reference evidence="9 10" key="1">
    <citation type="journal article" date="2015" name="BMC Genomics">
        <title>The genome of the truffle-parasite Tolypocladium ophioglossoides and the evolution of antifungal peptaibiotics.</title>
        <authorList>
            <person name="Quandt C.A."/>
            <person name="Bushley K.E."/>
            <person name="Spatafora J.W."/>
        </authorList>
    </citation>
    <scope>NUCLEOTIDE SEQUENCE [LARGE SCALE GENOMIC DNA]</scope>
    <source>
        <strain evidence="9 10">CBS 100239</strain>
    </source>
</reference>
<name>A0A0L0MZB2_TOLOC</name>
<evidence type="ECO:0000256" key="3">
    <source>
        <dbReference type="ARBA" id="ARBA00022448"/>
    </source>
</evidence>
<feature type="compositionally biased region" description="Polar residues" evidence="7">
    <location>
        <begin position="23"/>
        <end position="32"/>
    </location>
</feature>
<keyword evidence="6 8" id="KW-0472">Membrane</keyword>
<dbReference type="InterPro" id="IPR036259">
    <property type="entry name" value="MFS_trans_sf"/>
</dbReference>
<accession>A0A0L0MZB2</accession>
<comment type="caution">
    <text evidence="9">The sequence shown here is derived from an EMBL/GenBank/DDBJ whole genome shotgun (WGS) entry which is preliminary data.</text>
</comment>
<feature type="compositionally biased region" description="Polar residues" evidence="7">
    <location>
        <begin position="1"/>
        <end position="11"/>
    </location>
</feature>
<dbReference type="PANTHER" id="PTHR23501">
    <property type="entry name" value="MAJOR FACILITATOR SUPERFAMILY"/>
    <property type="match status" value="1"/>
</dbReference>
<evidence type="ECO:0000256" key="2">
    <source>
        <dbReference type="ARBA" id="ARBA00007520"/>
    </source>
</evidence>
<dbReference type="AlphaFoldDB" id="A0A0L0MZB2"/>
<keyword evidence="10" id="KW-1185">Reference proteome</keyword>
<dbReference type="OrthoDB" id="10021397at2759"/>
<dbReference type="Gene3D" id="1.20.1250.20">
    <property type="entry name" value="MFS general substrate transporter like domains"/>
    <property type="match status" value="1"/>
</dbReference>
<gene>
    <name evidence="9" type="ORF">TOPH_08222</name>
</gene>